<evidence type="ECO:0000313" key="1">
    <source>
        <dbReference type="EMBL" id="KIN95929.1"/>
    </source>
</evidence>
<dbReference type="AlphaFoldDB" id="A0A0C3N4F9"/>
<proteinExistence type="predicted"/>
<dbReference type="EMBL" id="KN832057">
    <property type="protein sequence ID" value="KIN95929.1"/>
    <property type="molecule type" value="Genomic_DNA"/>
</dbReference>
<dbReference type="HOGENOM" id="CLU_2543462_0_0_1"/>
<gene>
    <name evidence="1" type="ORF">M404DRAFT_1007083</name>
</gene>
<sequence length="83" mass="9098">MVQGFVVHCLDAFTDRPHLYGSSSELKEHYLGLISKHCTDGPAAVRSIDLGSIWSLPCKIKILSGSTDHDTATCLRFFTASFP</sequence>
<dbReference type="STRING" id="870435.A0A0C3N4F9"/>
<dbReference type="Proteomes" id="UP000054217">
    <property type="component" value="Unassembled WGS sequence"/>
</dbReference>
<evidence type="ECO:0000313" key="2">
    <source>
        <dbReference type="Proteomes" id="UP000054217"/>
    </source>
</evidence>
<reference evidence="2" key="2">
    <citation type="submission" date="2015-01" db="EMBL/GenBank/DDBJ databases">
        <title>Evolutionary Origins and Diversification of the Mycorrhizal Mutualists.</title>
        <authorList>
            <consortium name="DOE Joint Genome Institute"/>
            <consortium name="Mycorrhizal Genomics Consortium"/>
            <person name="Kohler A."/>
            <person name="Kuo A."/>
            <person name="Nagy L.G."/>
            <person name="Floudas D."/>
            <person name="Copeland A."/>
            <person name="Barry K.W."/>
            <person name="Cichocki N."/>
            <person name="Veneault-Fourrey C."/>
            <person name="LaButti K."/>
            <person name="Lindquist E.A."/>
            <person name="Lipzen A."/>
            <person name="Lundell T."/>
            <person name="Morin E."/>
            <person name="Murat C."/>
            <person name="Riley R."/>
            <person name="Ohm R."/>
            <person name="Sun H."/>
            <person name="Tunlid A."/>
            <person name="Henrissat B."/>
            <person name="Grigoriev I.V."/>
            <person name="Hibbett D.S."/>
            <person name="Martin F."/>
        </authorList>
    </citation>
    <scope>NUCLEOTIDE SEQUENCE [LARGE SCALE GENOMIC DNA]</scope>
    <source>
        <strain evidence="2">Marx 270</strain>
    </source>
</reference>
<dbReference type="OrthoDB" id="10389671at2759"/>
<organism evidence="1 2">
    <name type="scientific">Pisolithus tinctorius Marx 270</name>
    <dbReference type="NCBI Taxonomy" id="870435"/>
    <lineage>
        <taxon>Eukaryota</taxon>
        <taxon>Fungi</taxon>
        <taxon>Dikarya</taxon>
        <taxon>Basidiomycota</taxon>
        <taxon>Agaricomycotina</taxon>
        <taxon>Agaricomycetes</taxon>
        <taxon>Agaricomycetidae</taxon>
        <taxon>Boletales</taxon>
        <taxon>Sclerodermatineae</taxon>
        <taxon>Pisolithaceae</taxon>
        <taxon>Pisolithus</taxon>
    </lineage>
</organism>
<keyword evidence="2" id="KW-1185">Reference proteome</keyword>
<accession>A0A0C3N4F9</accession>
<protein>
    <submittedName>
        <fullName evidence="1">Uncharacterized protein</fullName>
    </submittedName>
</protein>
<reference evidence="1 2" key="1">
    <citation type="submission" date="2014-04" db="EMBL/GenBank/DDBJ databases">
        <authorList>
            <consortium name="DOE Joint Genome Institute"/>
            <person name="Kuo A."/>
            <person name="Kohler A."/>
            <person name="Costa M.D."/>
            <person name="Nagy L.G."/>
            <person name="Floudas D."/>
            <person name="Copeland A."/>
            <person name="Barry K.W."/>
            <person name="Cichocki N."/>
            <person name="Veneault-Fourrey C."/>
            <person name="LaButti K."/>
            <person name="Lindquist E.A."/>
            <person name="Lipzen A."/>
            <person name="Lundell T."/>
            <person name="Morin E."/>
            <person name="Murat C."/>
            <person name="Sun H."/>
            <person name="Tunlid A."/>
            <person name="Henrissat B."/>
            <person name="Grigoriev I.V."/>
            <person name="Hibbett D.S."/>
            <person name="Martin F."/>
            <person name="Nordberg H.P."/>
            <person name="Cantor M.N."/>
            <person name="Hua S.X."/>
        </authorList>
    </citation>
    <scope>NUCLEOTIDE SEQUENCE [LARGE SCALE GENOMIC DNA]</scope>
    <source>
        <strain evidence="1 2">Marx 270</strain>
    </source>
</reference>
<dbReference type="InParanoid" id="A0A0C3N4F9"/>
<name>A0A0C3N4F9_PISTI</name>